<evidence type="ECO:0000256" key="6">
    <source>
        <dbReference type="SAM" id="SignalP"/>
    </source>
</evidence>
<evidence type="ECO:0000313" key="8">
    <source>
        <dbReference type="Proteomes" id="UP001229346"/>
    </source>
</evidence>
<dbReference type="EMBL" id="JAUSSU010000008">
    <property type="protein sequence ID" value="MDQ0114580.1"/>
    <property type="molecule type" value="Genomic_DNA"/>
</dbReference>
<feature type="chain" id="PRO_5046706350" evidence="6">
    <location>
        <begin position="23"/>
        <end position="500"/>
    </location>
</feature>
<dbReference type="CDD" id="cd13580">
    <property type="entry name" value="PBP2_AlgQ_like_1"/>
    <property type="match status" value="1"/>
</dbReference>
<dbReference type="RefSeq" id="WP_307205972.1">
    <property type="nucleotide sequence ID" value="NZ_JAUSSU010000008.1"/>
</dbReference>
<dbReference type="PANTHER" id="PTHR43649">
    <property type="entry name" value="ARABINOSE-BINDING PROTEIN-RELATED"/>
    <property type="match status" value="1"/>
</dbReference>
<evidence type="ECO:0000313" key="7">
    <source>
        <dbReference type="EMBL" id="MDQ0114580.1"/>
    </source>
</evidence>
<keyword evidence="4" id="KW-0564">Palmitate</keyword>
<evidence type="ECO:0000256" key="4">
    <source>
        <dbReference type="ARBA" id="ARBA00023139"/>
    </source>
</evidence>
<dbReference type="InterPro" id="IPR006059">
    <property type="entry name" value="SBP"/>
</dbReference>
<feature type="signal peptide" evidence="6">
    <location>
        <begin position="1"/>
        <end position="22"/>
    </location>
</feature>
<evidence type="ECO:0000256" key="3">
    <source>
        <dbReference type="ARBA" id="ARBA00023136"/>
    </source>
</evidence>
<protein>
    <submittedName>
        <fullName evidence="7">Aldouronate transport system substrate-binding protein</fullName>
    </submittedName>
</protein>
<dbReference type="Proteomes" id="UP001229346">
    <property type="component" value="Unassembled WGS sequence"/>
</dbReference>
<keyword evidence="8" id="KW-1185">Reference proteome</keyword>
<reference evidence="7 8" key="1">
    <citation type="submission" date="2023-07" db="EMBL/GenBank/DDBJ databases">
        <title>Sorghum-associated microbial communities from plants grown in Nebraska, USA.</title>
        <authorList>
            <person name="Schachtman D."/>
        </authorList>
    </citation>
    <scope>NUCLEOTIDE SEQUENCE [LARGE SCALE GENOMIC DNA]</scope>
    <source>
        <strain evidence="7 8">CC482</strain>
    </source>
</reference>
<keyword evidence="2 6" id="KW-0732">Signal</keyword>
<keyword evidence="3" id="KW-0472">Membrane</keyword>
<dbReference type="Gene3D" id="3.40.190.10">
    <property type="entry name" value="Periplasmic binding protein-like II"/>
    <property type="match status" value="2"/>
</dbReference>
<dbReference type="InterPro" id="IPR050490">
    <property type="entry name" value="Bact_solute-bd_prot1"/>
</dbReference>
<comment type="caution">
    <text evidence="7">The sequence shown here is derived from an EMBL/GenBank/DDBJ whole genome shotgun (WGS) entry which is preliminary data.</text>
</comment>
<proteinExistence type="predicted"/>
<evidence type="ECO:0000256" key="1">
    <source>
        <dbReference type="ARBA" id="ARBA00022475"/>
    </source>
</evidence>
<dbReference type="PANTHER" id="PTHR43649:SF33">
    <property type="entry name" value="POLYGALACTURONAN_RHAMNOGALACTURONAN-BINDING PROTEIN YTCQ"/>
    <property type="match status" value="1"/>
</dbReference>
<evidence type="ECO:0000256" key="5">
    <source>
        <dbReference type="ARBA" id="ARBA00023288"/>
    </source>
</evidence>
<dbReference type="SUPFAM" id="SSF53850">
    <property type="entry name" value="Periplasmic binding protein-like II"/>
    <property type="match status" value="1"/>
</dbReference>
<dbReference type="Pfam" id="PF01547">
    <property type="entry name" value="SBP_bac_1"/>
    <property type="match status" value="1"/>
</dbReference>
<keyword evidence="1" id="KW-1003">Cell membrane</keyword>
<sequence>MKRYSVCMLGMLMLVISLTACGWKSHGEAYNEKNNDEKAYFLSMAVSLSGETTPQNTQIKQAIEAFTNTELQIQWIPYSAYEEKVKLMIASGELPKLIKLDYTPTIIATLKAGQFWELGPLLNGYHNLSAPSPMHYDNISIDGKIYGIPLFRELGRASVQYRKDWFDKLGLEPPVTLDDWYKVVRALTLNDPDGNGVNDTYGMALDKQYNMDIYSTLTRIAVSQGAPTKWMVEDGRFTPDFMTEPYFETMKLFRRLYQEKLINEDFAIVGTADSVKLYNGGRAGIQIVGGYAQTWQDKLNNTVPSAVVDVAPLMGPDGIRLPGESGNAGFLAIPKDSVRTEEEVKQILSFLDTLLEMPMQALLSKGIEGRHWTDRGEYADFIDRNLFLAEVKPYRDTLPFLGDHNPLLEPVLQPELFRKNQKIHKENEAYIVSNPALTLNSDTYAERGRELEIMIMDTQTKFIIGKLDEEGWKNGIDKWRKSGGDKLIREYEEAYRQKGK</sequence>
<evidence type="ECO:0000256" key="2">
    <source>
        <dbReference type="ARBA" id="ARBA00022729"/>
    </source>
</evidence>
<name>A0ABT9U7A6_PAEHA</name>
<accession>A0ABT9U7A6</accession>
<organism evidence="7 8">
    <name type="scientific">Paenibacillus harenae</name>
    <dbReference type="NCBI Taxonomy" id="306543"/>
    <lineage>
        <taxon>Bacteria</taxon>
        <taxon>Bacillati</taxon>
        <taxon>Bacillota</taxon>
        <taxon>Bacilli</taxon>
        <taxon>Bacillales</taxon>
        <taxon>Paenibacillaceae</taxon>
        <taxon>Paenibacillus</taxon>
    </lineage>
</organism>
<dbReference type="PROSITE" id="PS51257">
    <property type="entry name" value="PROKAR_LIPOPROTEIN"/>
    <property type="match status" value="1"/>
</dbReference>
<keyword evidence="5" id="KW-0449">Lipoprotein</keyword>
<gene>
    <name evidence="7" type="ORF">J2T15_004036</name>
</gene>